<dbReference type="AlphaFoldDB" id="A0A4Z2GZW9"/>
<evidence type="ECO:0000313" key="2">
    <source>
        <dbReference type="EMBL" id="TNN59148.1"/>
    </source>
</evidence>
<sequence>MKRKKEREGRKTDGGTDSEQEKKKAMRKYRSACLGLSESWIQSEAADEDDEDDTDGLSSAIKRMNQGPRRGSQSAFSPPPSRRTALCRSPSKMAPSRPIDATVIATTISQAAEVPGGVLRKKSLVSKGS</sequence>
<protein>
    <submittedName>
        <fullName evidence="2">Uncharacterized protein</fullName>
    </submittedName>
</protein>
<feature type="region of interest" description="Disordered" evidence="1">
    <location>
        <begin position="41"/>
        <end position="98"/>
    </location>
</feature>
<proteinExistence type="predicted"/>
<feature type="region of interest" description="Disordered" evidence="1">
    <location>
        <begin position="1"/>
        <end position="29"/>
    </location>
</feature>
<feature type="compositionally biased region" description="Basic and acidic residues" evidence="1">
    <location>
        <begin position="1"/>
        <end position="23"/>
    </location>
</feature>
<reference evidence="2 3" key="1">
    <citation type="submission" date="2019-03" db="EMBL/GenBank/DDBJ databases">
        <title>First draft genome of Liparis tanakae, snailfish: a comprehensive survey of snailfish specific genes.</title>
        <authorList>
            <person name="Kim W."/>
            <person name="Song I."/>
            <person name="Jeong J.-H."/>
            <person name="Kim D."/>
            <person name="Kim S."/>
            <person name="Ryu S."/>
            <person name="Song J.Y."/>
            <person name="Lee S.K."/>
        </authorList>
    </citation>
    <scope>NUCLEOTIDE SEQUENCE [LARGE SCALE GENOMIC DNA]</scope>
    <source>
        <tissue evidence="2">Muscle</tissue>
    </source>
</reference>
<organism evidence="2 3">
    <name type="scientific">Liparis tanakae</name>
    <name type="common">Tanaka's snailfish</name>
    <dbReference type="NCBI Taxonomy" id="230148"/>
    <lineage>
        <taxon>Eukaryota</taxon>
        <taxon>Metazoa</taxon>
        <taxon>Chordata</taxon>
        <taxon>Craniata</taxon>
        <taxon>Vertebrata</taxon>
        <taxon>Euteleostomi</taxon>
        <taxon>Actinopterygii</taxon>
        <taxon>Neopterygii</taxon>
        <taxon>Teleostei</taxon>
        <taxon>Neoteleostei</taxon>
        <taxon>Acanthomorphata</taxon>
        <taxon>Eupercaria</taxon>
        <taxon>Perciformes</taxon>
        <taxon>Cottioidei</taxon>
        <taxon>Cottales</taxon>
        <taxon>Liparidae</taxon>
        <taxon>Liparis</taxon>
    </lineage>
</organism>
<dbReference type="EMBL" id="SRLO01000363">
    <property type="protein sequence ID" value="TNN59148.1"/>
    <property type="molecule type" value="Genomic_DNA"/>
</dbReference>
<evidence type="ECO:0000313" key="3">
    <source>
        <dbReference type="Proteomes" id="UP000314294"/>
    </source>
</evidence>
<evidence type="ECO:0000256" key="1">
    <source>
        <dbReference type="SAM" id="MobiDB-lite"/>
    </source>
</evidence>
<accession>A0A4Z2GZW9</accession>
<gene>
    <name evidence="2" type="ORF">EYF80_030682</name>
</gene>
<feature type="compositionally biased region" description="Acidic residues" evidence="1">
    <location>
        <begin position="45"/>
        <end position="55"/>
    </location>
</feature>
<dbReference type="Proteomes" id="UP000314294">
    <property type="component" value="Unassembled WGS sequence"/>
</dbReference>
<comment type="caution">
    <text evidence="2">The sequence shown here is derived from an EMBL/GenBank/DDBJ whole genome shotgun (WGS) entry which is preliminary data.</text>
</comment>
<keyword evidence="3" id="KW-1185">Reference proteome</keyword>
<name>A0A4Z2GZW9_9TELE</name>